<gene>
    <name evidence="2" type="ORF">PGT21_011389</name>
    <name evidence="3" type="ORF">PGT21_012226</name>
    <name evidence="1" type="ORF">PGTUg99_027521</name>
    <name evidence="4" type="ORF">PGTUg99_036415</name>
</gene>
<evidence type="ECO:0000313" key="5">
    <source>
        <dbReference type="Proteomes" id="UP000324748"/>
    </source>
</evidence>
<organism evidence="1 6">
    <name type="scientific">Puccinia graminis f. sp. tritici</name>
    <dbReference type="NCBI Taxonomy" id="56615"/>
    <lineage>
        <taxon>Eukaryota</taxon>
        <taxon>Fungi</taxon>
        <taxon>Dikarya</taxon>
        <taxon>Basidiomycota</taxon>
        <taxon>Pucciniomycotina</taxon>
        <taxon>Pucciniomycetes</taxon>
        <taxon>Pucciniales</taxon>
        <taxon>Pucciniaceae</taxon>
        <taxon>Puccinia</taxon>
    </lineage>
</organism>
<evidence type="ECO:0000313" key="4">
    <source>
        <dbReference type="EMBL" id="KAA1102822.1"/>
    </source>
</evidence>
<evidence type="ECO:0000313" key="1">
    <source>
        <dbReference type="EMBL" id="KAA1067215.1"/>
    </source>
</evidence>
<sequence>MSQLMAIASISKVPLTTLHLQLHNVPAYSLDDNLRLVWSPMWCLHSVTTTYIEPIPIFHYRGLPTGISGGPRDAGMAKERVTVSGRLLYLDGFTIVPLLPRAETQNL</sequence>
<dbReference type="EMBL" id="VDEP01000337">
    <property type="protein sequence ID" value="KAA1102822.1"/>
    <property type="molecule type" value="Genomic_DNA"/>
</dbReference>
<dbReference type="Proteomes" id="UP000324748">
    <property type="component" value="Unassembled WGS sequence"/>
</dbReference>
<comment type="caution">
    <text evidence="1">The sequence shown here is derived from an EMBL/GenBank/DDBJ whole genome shotgun (WGS) entry which is preliminary data.</text>
</comment>
<dbReference type="EMBL" id="VDEP01000507">
    <property type="protein sequence ID" value="KAA1067215.1"/>
    <property type="molecule type" value="Genomic_DNA"/>
</dbReference>
<name>A0A5B0LS83_PUCGR</name>
<protein>
    <submittedName>
        <fullName evidence="1">Uncharacterized protein</fullName>
    </submittedName>
</protein>
<dbReference type="EMBL" id="VSWC01000144">
    <property type="protein sequence ID" value="KAA1077573.1"/>
    <property type="molecule type" value="Genomic_DNA"/>
</dbReference>
<dbReference type="Proteomes" id="UP000325313">
    <property type="component" value="Unassembled WGS sequence"/>
</dbReference>
<evidence type="ECO:0000313" key="6">
    <source>
        <dbReference type="Proteomes" id="UP000325313"/>
    </source>
</evidence>
<accession>A0A5B0LS83</accession>
<keyword evidence="5" id="KW-1185">Reference proteome</keyword>
<evidence type="ECO:0000313" key="3">
    <source>
        <dbReference type="EMBL" id="KAA1077573.1"/>
    </source>
</evidence>
<dbReference type="AlphaFoldDB" id="A0A5B0LS83"/>
<evidence type="ECO:0000313" key="2">
    <source>
        <dbReference type="EMBL" id="KAA1071552.1"/>
    </source>
</evidence>
<reference evidence="5 6" key="1">
    <citation type="submission" date="2019-05" db="EMBL/GenBank/DDBJ databases">
        <title>Emergence of the Ug99 lineage of the wheat stem rust pathogen through somatic hybridization.</title>
        <authorList>
            <person name="Li F."/>
            <person name="Upadhyaya N.M."/>
            <person name="Sperschneider J."/>
            <person name="Matny O."/>
            <person name="Nguyen-Phuc H."/>
            <person name="Mago R."/>
            <person name="Raley C."/>
            <person name="Miller M.E."/>
            <person name="Silverstein K.A.T."/>
            <person name="Henningsen E."/>
            <person name="Hirsch C.D."/>
            <person name="Visser B."/>
            <person name="Pretorius Z.A."/>
            <person name="Steffenson B.J."/>
            <person name="Schwessinger B."/>
            <person name="Dodds P.N."/>
            <person name="Figueroa M."/>
        </authorList>
    </citation>
    <scope>NUCLEOTIDE SEQUENCE [LARGE SCALE GENOMIC DNA]</scope>
    <source>
        <strain evidence="2">21-0</strain>
        <strain evidence="1 6">Ug99</strain>
    </source>
</reference>
<dbReference type="EMBL" id="VSWC01000170">
    <property type="protein sequence ID" value="KAA1071552.1"/>
    <property type="molecule type" value="Genomic_DNA"/>
</dbReference>
<proteinExistence type="predicted"/>